<name>A0A345ZYP5_9HYPH</name>
<dbReference type="InterPro" id="IPR019888">
    <property type="entry name" value="Tscrpt_reg_AsnC-like"/>
</dbReference>
<dbReference type="Pfam" id="PF01037">
    <property type="entry name" value="AsnC_trans_reg"/>
    <property type="match status" value="1"/>
</dbReference>
<dbReference type="GO" id="GO:0005829">
    <property type="term" value="C:cytosol"/>
    <property type="evidence" value="ECO:0007669"/>
    <property type="project" value="TreeGrafter"/>
</dbReference>
<evidence type="ECO:0000313" key="6">
    <source>
        <dbReference type="Proteomes" id="UP000254889"/>
    </source>
</evidence>
<sequence length="155" mass="17667">MDATDRKILDILQADASIPVATIAERVGMSTAPCWRRIRKLEEDGVITRRVALLSRRKANVPMTVFVAVKAPRHAVEWLQAFRKLIADIPEIVEAWRLTGEADYQLRIVVPDIETYDVVYQRMISRLEFSDISSAIAMEEMKYTTAIPTNYIATK</sequence>
<feature type="domain" description="HTH asnC-type" evidence="4">
    <location>
        <begin position="1"/>
        <end position="62"/>
    </location>
</feature>
<accession>A0A345ZYP5</accession>
<organism evidence="5 6">
    <name type="scientific">Pseudolabrys taiwanensis</name>
    <dbReference type="NCBI Taxonomy" id="331696"/>
    <lineage>
        <taxon>Bacteria</taxon>
        <taxon>Pseudomonadati</taxon>
        <taxon>Pseudomonadota</taxon>
        <taxon>Alphaproteobacteria</taxon>
        <taxon>Hyphomicrobiales</taxon>
        <taxon>Xanthobacteraceae</taxon>
        <taxon>Pseudolabrys</taxon>
    </lineage>
</organism>
<dbReference type="Proteomes" id="UP000254889">
    <property type="component" value="Chromosome"/>
</dbReference>
<keyword evidence="6" id="KW-1185">Reference proteome</keyword>
<dbReference type="InterPro" id="IPR011991">
    <property type="entry name" value="ArsR-like_HTH"/>
</dbReference>
<dbReference type="InterPro" id="IPR019887">
    <property type="entry name" value="Tscrpt_reg_AsnC/Lrp_C"/>
</dbReference>
<dbReference type="PANTHER" id="PTHR30154:SF17">
    <property type="entry name" value="DNA-BINDING TRANSCRIPTIONAL ACTIVATOR DECR"/>
    <property type="match status" value="1"/>
</dbReference>
<dbReference type="PANTHER" id="PTHR30154">
    <property type="entry name" value="LEUCINE-RESPONSIVE REGULATORY PROTEIN"/>
    <property type="match status" value="1"/>
</dbReference>
<dbReference type="GO" id="GO:0043200">
    <property type="term" value="P:response to amino acid"/>
    <property type="evidence" value="ECO:0007669"/>
    <property type="project" value="TreeGrafter"/>
</dbReference>
<dbReference type="GO" id="GO:0043565">
    <property type="term" value="F:sequence-specific DNA binding"/>
    <property type="evidence" value="ECO:0007669"/>
    <property type="project" value="InterPro"/>
</dbReference>
<dbReference type="SUPFAM" id="SSF46785">
    <property type="entry name" value="Winged helix' DNA-binding domain"/>
    <property type="match status" value="1"/>
</dbReference>
<keyword evidence="2" id="KW-0238">DNA-binding</keyword>
<evidence type="ECO:0000256" key="2">
    <source>
        <dbReference type="ARBA" id="ARBA00023125"/>
    </source>
</evidence>
<dbReference type="InterPro" id="IPR036390">
    <property type="entry name" value="WH_DNA-bd_sf"/>
</dbReference>
<evidence type="ECO:0000256" key="1">
    <source>
        <dbReference type="ARBA" id="ARBA00023015"/>
    </source>
</evidence>
<dbReference type="InterPro" id="IPR000485">
    <property type="entry name" value="AsnC-type_HTH_dom"/>
</dbReference>
<keyword evidence="1" id="KW-0805">Transcription regulation</keyword>
<dbReference type="Pfam" id="PF13412">
    <property type="entry name" value="HTH_24"/>
    <property type="match status" value="1"/>
</dbReference>
<dbReference type="SMART" id="SM00344">
    <property type="entry name" value="HTH_ASNC"/>
    <property type="match status" value="1"/>
</dbReference>
<evidence type="ECO:0000256" key="3">
    <source>
        <dbReference type="ARBA" id="ARBA00023163"/>
    </source>
</evidence>
<dbReference type="GO" id="GO:0006355">
    <property type="term" value="P:regulation of DNA-templated transcription"/>
    <property type="evidence" value="ECO:0007669"/>
    <property type="project" value="UniProtKB-ARBA"/>
</dbReference>
<dbReference type="EMBL" id="CP031417">
    <property type="protein sequence ID" value="AXK82042.1"/>
    <property type="molecule type" value="Genomic_DNA"/>
</dbReference>
<dbReference type="Gene3D" id="3.30.70.920">
    <property type="match status" value="1"/>
</dbReference>
<dbReference type="Gene3D" id="1.10.10.10">
    <property type="entry name" value="Winged helix-like DNA-binding domain superfamily/Winged helix DNA-binding domain"/>
    <property type="match status" value="1"/>
</dbReference>
<evidence type="ECO:0000259" key="4">
    <source>
        <dbReference type="PROSITE" id="PS50956"/>
    </source>
</evidence>
<dbReference type="CDD" id="cd00090">
    <property type="entry name" value="HTH_ARSR"/>
    <property type="match status" value="1"/>
</dbReference>
<protein>
    <submittedName>
        <fullName evidence="5">Lrp/AsnC family transcriptional regulator</fullName>
    </submittedName>
</protein>
<dbReference type="InterPro" id="IPR036388">
    <property type="entry name" value="WH-like_DNA-bd_sf"/>
</dbReference>
<dbReference type="SUPFAM" id="SSF54909">
    <property type="entry name" value="Dimeric alpha+beta barrel"/>
    <property type="match status" value="1"/>
</dbReference>
<reference evidence="5 6" key="1">
    <citation type="submission" date="2018-07" db="EMBL/GenBank/DDBJ databases">
        <authorList>
            <person name="Quirk P.G."/>
            <person name="Krulwich T.A."/>
        </authorList>
    </citation>
    <scope>NUCLEOTIDE SEQUENCE [LARGE SCALE GENOMIC DNA]</scope>
    <source>
        <strain evidence="5 6">CC-BB4</strain>
    </source>
</reference>
<dbReference type="OrthoDB" id="9812082at2"/>
<keyword evidence="3" id="KW-0804">Transcription</keyword>
<dbReference type="PROSITE" id="PS50956">
    <property type="entry name" value="HTH_ASNC_2"/>
    <property type="match status" value="1"/>
</dbReference>
<proteinExistence type="predicted"/>
<dbReference type="PRINTS" id="PR00033">
    <property type="entry name" value="HTHASNC"/>
</dbReference>
<dbReference type="AlphaFoldDB" id="A0A345ZYP5"/>
<evidence type="ECO:0000313" key="5">
    <source>
        <dbReference type="EMBL" id="AXK82042.1"/>
    </source>
</evidence>
<dbReference type="InterPro" id="IPR011008">
    <property type="entry name" value="Dimeric_a/b-barrel"/>
</dbReference>
<dbReference type="KEGG" id="ptaw:DW352_16820"/>
<dbReference type="RefSeq" id="WP_115692421.1">
    <property type="nucleotide sequence ID" value="NZ_CP031417.1"/>
</dbReference>
<gene>
    <name evidence="5" type="ORF">DW352_16820</name>
</gene>